<comment type="caution">
    <text evidence="1">The sequence shown here is derived from an EMBL/GenBank/DDBJ whole genome shotgun (WGS) entry which is preliminary data.</text>
</comment>
<dbReference type="Proteomes" id="UP000746690">
    <property type="component" value="Unassembled WGS sequence"/>
</dbReference>
<name>A0ABX1S1Y6_9FLAO</name>
<gene>
    <name evidence="1" type="ORF">HHX25_20420</name>
</gene>
<reference evidence="1 2" key="1">
    <citation type="submission" date="2020-04" db="EMBL/GenBank/DDBJ databases">
        <title>A Flavivirga sp. nov.</title>
        <authorList>
            <person name="Sun X."/>
        </authorList>
    </citation>
    <scope>NUCLEOTIDE SEQUENCE [LARGE SCALE GENOMIC DNA]</scope>
    <source>
        <strain evidence="1 2">Y03</strain>
    </source>
</reference>
<evidence type="ECO:0000313" key="2">
    <source>
        <dbReference type="Proteomes" id="UP000746690"/>
    </source>
</evidence>
<accession>A0ABX1S1Y6</accession>
<evidence type="ECO:0000313" key="1">
    <source>
        <dbReference type="EMBL" id="NMH89877.1"/>
    </source>
</evidence>
<proteinExistence type="predicted"/>
<organism evidence="1 2">
    <name type="scientific">Flavivirga algicola</name>
    <dbReference type="NCBI Taxonomy" id="2729136"/>
    <lineage>
        <taxon>Bacteria</taxon>
        <taxon>Pseudomonadati</taxon>
        <taxon>Bacteroidota</taxon>
        <taxon>Flavobacteriia</taxon>
        <taxon>Flavobacteriales</taxon>
        <taxon>Flavobacteriaceae</taxon>
        <taxon>Flavivirga</taxon>
    </lineage>
</organism>
<protein>
    <submittedName>
        <fullName evidence="1">Uncharacterized protein</fullName>
    </submittedName>
</protein>
<dbReference type="EMBL" id="JABBHF010000017">
    <property type="protein sequence ID" value="NMH89877.1"/>
    <property type="molecule type" value="Genomic_DNA"/>
</dbReference>
<sequence length="196" mass="22610">MNENLTNILTDNGEIILDSLIDNEILKEIPILGNSINIIRGIRSIRDNSYLKKVKVFIDNLGELSESEKNKLIEESKKDAKRRVKFGNALFTTIEKSDSLIKIEYLALAFEAFLNNEFPESDLRLLCHTINNSFTDDLIDVIENETPKGNLKFLVGSGLADVQYRKLTFDMDHTEPKYILSDIADILRRIWRKYKK</sequence>
<keyword evidence="2" id="KW-1185">Reference proteome</keyword>